<comment type="function">
    <text evidence="7">May be involved in the degradation of misfolded endoplasmic reticulum (ER) luminal proteins.</text>
</comment>
<dbReference type="Pfam" id="PF04511">
    <property type="entry name" value="DER1"/>
    <property type="match status" value="1"/>
</dbReference>
<keyword evidence="6 7" id="KW-0472">Membrane</keyword>
<evidence type="ECO:0000256" key="7">
    <source>
        <dbReference type="RuleBase" id="RU363059"/>
    </source>
</evidence>
<feature type="transmembrane region" description="Helical" evidence="7">
    <location>
        <begin position="59"/>
        <end position="80"/>
    </location>
</feature>
<dbReference type="InterPro" id="IPR007599">
    <property type="entry name" value="DER1"/>
</dbReference>
<keyword evidence="9" id="KW-1185">Reference proteome</keyword>
<evidence type="ECO:0000256" key="3">
    <source>
        <dbReference type="ARBA" id="ARBA00022692"/>
    </source>
</evidence>
<comment type="similarity">
    <text evidence="2 7">Belongs to the derlin family.</text>
</comment>
<keyword evidence="3 7" id="KW-0812">Transmembrane</keyword>
<evidence type="ECO:0000256" key="1">
    <source>
        <dbReference type="ARBA" id="ARBA00004477"/>
    </source>
</evidence>
<keyword evidence="4 7" id="KW-0256">Endoplasmic reticulum</keyword>
<protein>
    <recommendedName>
        <fullName evidence="7">Derlin</fullName>
    </recommendedName>
</protein>
<comment type="caution">
    <text evidence="7">Lacks conserved residue(s) required for the propagation of feature annotation.</text>
</comment>
<keyword evidence="5 7" id="KW-1133">Transmembrane helix</keyword>
<dbReference type="AlphaFoldDB" id="A0AAD5T186"/>
<evidence type="ECO:0000313" key="9">
    <source>
        <dbReference type="Proteomes" id="UP001211907"/>
    </source>
</evidence>
<reference evidence="8" key="1">
    <citation type="submission" date="2020-05" db="EMBL/GenBank/DDBJ databases">
        <title>Phylogenomic resolution of chytrid fungi.</title>
        <authorList>
            <person name="Stajich J.E."/>
            <person name="Amses K."/>
            <person name="Simmons R."/>
            <person name="Seto K."/>
            <person name="Myers J."/>
            <person name="Bonds A."/>
            <person name="Quandt C.A."/>
            <person name="Barry K."/>
            <person name="Liu P."/>
            <person name="Grigoriev I."/>
            <person name="Longcore J.E."/>
            <person name="James T.Y."/>
        </authorList>
    </citation>
    <scope>NUCLEOTIDE SEQUENCE</scope>
    <source>
        <strain evidence="8">JEL0513</strain>
    </source>
</reference>
<feature type="transmembrane region" description="Helical" evidence="7">
    <location>
        <begin position="18"/>
        <end position="39"/>
    </location>
</feature>
<dbReference type="GO" id="GO:0005789">
    <property type="term" value="C:endoplasmic reticulum membrane"/>
    <property type="evidence" value="ECO:0007669"/>
    <property type="project" value="UniProtKB-SubCell"/>
</dbReference>
<comment type="subcellular location">
    <subcellularLocation>
        <location evidence="1 7">Endoplasmic reticulum membrane</location>
        <topology evidence="1 7">Multi-pass membrane protein</topology>
    </subcellularLocation>
</comment>
<dbReference type="Proteomes" id="UP001211907">
    <property type="component" value="Unassembled WGS sequence"/>
</dbReference>
<gene>
    <name evidence="8" type="primary">DERL2</name>
    <name evidence="8" type="ORF">HK100_000374</name>
</gene>
<dbReference type="GO" id="GO:0006950">
    <property type="term" value="P:response to stress"/>
    <property type="evidence" value="ECO:0007669"/>
    <property type="project" value="UniProtKB-ARBA"/>
</dbReference>
<evidence type="ECO:0000313" key="8">
    <source>
        <dbReference type="EMBL" id="KAJ3119309.1"/>
    </source>
</evidence>
<evidence type="ECO:0000256" key="5">
    <source>
        <dbReference type="ARBA" id="ARBA00022989"/>
    </source>
</evidence>
<dbReference type="InterPro" id="IPR035952">
    <property type="entry name" value="Rhomboid-like_sf"/>
</dbReference>
<evidence type="ECO:0000256" key="2">
    <source>
        <dbReference type="ARBA" id="ARBA00008917"/>
    </source>
</evidence>
<evidence type="ECO:0000256" key="6">
    <source>
        <dbReference type="ARBA" id="ARBA00023136"/>
    </source>
</evidence>
<proteinExistence type="inferred from homology"/>
<organism evidence="8 9">
    <name type="scientific">Physocladia obscura</name>
    <dbReference type="NCBI Taxonomy" id="109957"/>
    <lineage>
        <taxon>Eukaryota</taxon>
        <taxon>Fungi</taxon>
        <taxon>Fungi incertae sedis</taxon>
        <taxon>Chytridiomycota</taxon>
        <taxon>Chytridiomycota incertae sedis</taxon>
        <taxon>Chytridiomycetes</taxon>
        <taxon>Chytridiales</taxon>
        <taxon>Chytriomycetaceae</taxon>
        <taxon>Physocladia</taxon>
    </lineage>
</organism>
<dbReference type="EMBL" id="JADGJH010001073">
    <property type="protein sequence ID" value="KAJ3119309.1"/>
    <property type="molecule type" value="Genomic_DNA"/>
</dbReference>
<evidence type="ECO:0000256" key="4">
    <source>
        <dbReference type="ARBA" id="ARBA00022824"/>
    </source>
</evidence>
<accession>A0AAD5T186</accession>
<sequence>MLPLEEWWYEMPIITRTYVTLALATTLACQLDLVQPYLLHFSYDLVFRGGQYWRLLTSFLYFGSLSIDFVFHMFFLVRYLRTLEEGYFRGRTVDFAWMLLLEMASIIVCAQSKVYDYVLTQNNSSDPHANILPKIKLDSISKLSAHIHPHLPLVAKEPTSAITFFWALCDKRCLFAMGVSWIFTDITRRDLVGLLVGHVYYFLDDVWPRGGGTVVGGRRVERPRIVRAPEFVKTICAMVSGFRGNQNDAALPREFANNNVDVVADEDNGEIVDATGEYEVWNGDNQVVEQHGNDNP</sequence>
<dbReference type="SUPFAM" id="SSF144091">
    <property type="entry name" value="Rhomboid-like"/>
    <property type="match status" value="1"/>
</dbReference>
<dbReference type="PANTHER" id="PTHR11009">
    <property type="entry name" value="DER1-LIKE PROTEIN, DERLIN"/>
    <property type="match status" value="1"/>
</dbReference>
<name>A0AAD5T186_9FUNG</name>
<comment type="caution">
    <text evidence="8">The sequence shown here is derived from an EMBL/GenBank/DDBJ whole genome shotgun (WGS) entry which is preliminary data.</text>
</comment>